<dbReference type="InterPro" id="IPR009057">
    <property type="entry name" value="Homeodomain-like_sf"/>
</dbReference>
<evidence type="ECO:0000256" key="1">
    <source>
        <dbReference type="ARBA" id="ARBA00002286"/>
    </source>
</evidence>
<evidence type="ECO:0000313" key="5">
    <source>
        <dbReference type="Proteomes" id="UP001597182"/>
    </source>
</evidence>
<keyword evidence="5" id="KW-1185">Reference proteome</keyword>
<name>A0ABW3VLQ6_9PSEU</name>
<dbReference type="PANTHER" id="PTHR46889">
    <property type="entry name" value="TRANSPOSASE INSF FOR INSERTION SEQUENCE IS3B-RELATED"/>
    <property type="match status" value="1"/>
</dbReference>
<evidence type="ECO:0000256" key="2">
    <source>
        <dbReference type="SAM" id="MobiDB-lite"/>
    </source>
</evidence>
<dbReference type="Pfam" id="PF01527">
    <property type="entry name" value="HTH_Tnp_1"/>
    <property type="match status" value="1"/>
</dbReference>
<dbReference type="Gene3D" id="1.10.10.60">
    <property type="entry name" value="Homeodomain-like"/>
    <property type="match status" value="1"/>
</dbReference>
<organism evidence="4 5">
    <name type="scientific">Pseudonocardia benzenivorans</name>
    <dbReference type="NCBI Taxonomy" id="228005"/>
    <lineage>
        <taxon>Bacteria</taxon>
        <taxon>Bacillati</taxon>
        <taxon>Actinomycetota</taxon>
        <taxon>Actinomycetes</taxon>
        <taxon>Pseudonocardiales</taxon>
        <taxon>Pseudonocardiaceae</taxon>
        <taxon>Pseudonocardia</taxon>
    </lineage>
</organism>
<dbReference type="Gene3D" id="3.30.420.10">
    <property type="entry name" value="Ribonuclease H-like superfamily/Ribonuclease H"/>
    <property type="match status" value="1"/>
</dbReference>
<accession>A0ABW3VLQ6</accession>
<comment type="function">
    <text evidence="1">Involved in the transposition of the insertion sequence.</text>
</comment>
<dbReference type="InterPro" id="IPR001584">
    <property type="entry name" value="Integrase_cat-core"/>
</dbReference>
<feature type="domain" description="Integrase catalytic" evidence="3">
    <location>
        <begin position="249"/>
        <end position="413"/>
    </location>
</feature>
<dbReference type="Proteomes" id="UP001597182">
    <property type="component" value="Unassembled WGS sequence"/>
</dbReference>
<dbReference type="InterPro" id="IPR050900">
    <property type="entry name" value="Transposase_IS3/IS150/IS904"/>
</dbReference>
<dbReference type="InterPro" id="IPR012337">
    <property type="entry name" value="RNaseH-like_sf"/>
</dbReference>
<protein>
    <submittedName>
        <fullName evidence="4">IS3 family transposase</fullName>
    </submittedName>
</protein>
<dbReference type="Pfam" id="PF13276">
    <property type="entry name" value="HTH_21"/>
    <property type="match status" value="1"/>
</dbReference>
<sequence>MARKNYSEEFRRQAVDLYESTPGATVRGIAEDLGIVRGTLRGWLEVYGTGKKTAADETLTSSPLQSKPPGPSPAVPEGEAPEQRIARLEAENAALRAETTKLTTEREILQRAAKYFNRGDALVSRFQFVADNSATFEVKRLCALVEIERSSYYAWLNAAPARAERARADAELATRIRAVHAEDDTQGAPRITAELNDNAPAGERVNHKRVARVMRLEGIRGYAKKRRVRTTIPEPSGQKYLDLLKRDFTAERPNRRYVGDITYLPLADGTNLYLATVIDCYSRRLAGWAIADHMRTELVEDALNAAAATRGSLKGAIFHSDHGSVYCSKAYAKLCRKLGVTQSMGGIGSSADNALAESFNATMKREVLQDAACWTDELTCRRQVFRWLVRYNTRRRHTWCGYLSPSTYEARRAATLPTAA</sequence>
<proteinExistence type="predicted"/>
<dbReference type="InterPro" id="IPR036397">
    <property type="entry name" value="RNaseH_sf"/>
</dbReference>
<dbReference type="InterPro" id="IPR002514">
    <property type="entry name" value="Transposase_8"/>
</dbReference>
<dbReference type="PROSITE" id="PS50994">
    <property type="entry name" value="INTEGRASE"/>
    <property type="match status" value="1"/>
</dbReference>
<evidence type="ECO:0000313" key="4">
    <source>
        <dbReference type="EMBL" id="MFD1235982.1"/>
    </source>
</evidence>
<dbReference type="RefSeq" id="WP_379653106.1">
    <property type="nucleotide sequence ID" value="NZ_JBHTMB010000193.1"/>
</dbReference>
<reference evidence="5" key="1">
    <citation type="journal article" date="2019" name="Int. J. Syst. Evol. Microbiol.">
        <title>The Global Catalogue of Microorganisms (GCM) 10K type strain sequencing project: providing services to taxonomists for standard genome sequencing and annotation.</title>
        <authorList>
            <consortium name="The Broad Institute Genomics Platform"/>
            <consortium name="The Broad Institute Genome Sequencing Center for Infectious Disease"/>
            <person name="Wu L."/>
            <person name="Ma J."/>
        </authorList>
    </citation>
    <scope>NUCLEOTIDE SEQUENCE [LARGE SCALE GENOMIC DNA]</scope>
    <source>
        <strain evidence="5">CCUG 49018</strain>
    </source>
</reference>
<dbReference type="SUPFAM" id="SSF46689">
    <property type="entry name" value="Homeodomain-like"/>
    <property type="match status" value="1"/>
</dbReference>
<feature type="region of interest" description="Disordered" evidence="2">
    <location>
        <begin position="54"/>
        <end position="81"/>
    </location>
</feature>
<gene>
    <name evidence="4" type="ORF">ACFQ34_22030</name>
</gene>
<dbReference type="PANTHER" id="PTHR46889:SF4">
    <property type="entry name" value="TRANSPOSASE INSO FOR INSERTION SEQUENCE ELEMENT IS911B-RELATED"/>
    <property type="match status" value="1"/>
</dbReference>
<dbReference type="EMBL" id="JBHTMB010000193">
    <property type="protein sequence ID" value="MFD1235982.1"/>
    <property type="molecule type" value="Genomic_DNA"/>
</dbReference>
<dbReference type="InterPro" id="IPR048020">
    <property type="entry name" value="Transpos_IS3"/>
</dbReference>
<dbReference type="Pfam" id="PF00665">
    <property type="entry name" value="rve"/>
    <property type="match status" value="1"/>
</dbReference>
<comment type="caution">
    <text evidence="4">The sequence shown here is derived from an EMBL/GenBank/DDBJ whole genome shotgun (WGS) entry which is preliminary data.</text>
</comment>
<dbReference type="InterPro" id="IPR025948">
    <property type="entry name" value="HTH-like_dom"/>
</dbReference>
<dbReference type="SUPFAM" id="SSF53098">
    <property type="entry name" value="Ribonuclease H-like"/>
    <property type="match status" value="1"/>
</dbReference>
<dbReference type="NCBIfam" id="NF033516">
    <property type="entry name" value="transpos_IS3"/>
    <property type="match status" value="1"/>
</dbReference>
<evidence type="ECO:0000259" key="3">
    <source>
        <dbReference type="PROSITE" id="PS50994"/>
    </source>
</evidence>